<dbReference type="EMBL" id="FUWJ01000006">
    <property type="protein sequence ID" value="SKA22538.1"/>
    <property type="molecule type" value="Genomic_DNA"/>
</dbReference>
<sequence length="136" mass="15186">MPTLSISAEQVCYLIVKAREFDVQDVTTDPDDASNAADDRMIAVLEEHSDNPVVQEIVAFIDALGDDEKADLVALMQLGRGDREMEEWQALHDEALREYIERTADYLLGQPLVSDYLEEGLAQFGFTCSGFEVGRL</sequence>
<dbReference type="Pfam" id="PF12616">
    <property type="entry name" value="DUF3775"/>
    <property type="match status" value="1"/>
</dbReference>
<proteinExistence type="predicted"/>
<dbReference type="OrthoDB" id="5641374at2"/>
<accession>A0A1T4S3K5</accession>
<gene>
    <name evidence="1" type="ORF">SAMN02745126_04325</name>
</gene>
<name>A0A1T4S3K5_9HYPH</name>
<evidence type="ECO:0000313" key="2">
    <source>
        <dbReference type="Proteomes" id="UP000190092"/>
    </source>
</evidence>
<protein>
    <recommendedName>
        <fullName evidence="3">DUF3775 domain-containing protein</fullName>
    </recommendedName>
</protein>
<evidence type="ECO:0008006" key="3">
    <source>
        <dbReference type="Google" id="ProtNLM"/>
    </source>
</evidence>
<keyword evidence="2" id="KW-1185">Reference proteome</keyword>
<organism evidence="1 2">
    <name type="scientific">Enhydrobacter aerosaccus</name>
    <dbReference type="NCBI Taxonomy" id="225324"/>
    <lineage>
        <taxon>Bacteria</taxon>
        <taxon>Pseudomonadati</taxon>
        <taxon>Pseudomonadota</taxon>
        <taxon>Alphaproteobacteria</taxon>
        <taxon>Hyphomicrobiales</taxon>
        <taxon>Enhydrobacter</taxon>
    </lineage>
</organism>
<dbReference type="STRING" id="225324.SAMN02745126_04325"/>
<dbReference type="Proteomes" id="UP000190092">
    <property type="component" value="Unassembled WGS sequence"/>
</dbReference>
<dbReference type="AlphaFoldDB" id="A0A1T4S3K5"/>
<dbReference type="RefSeq" id="WP_085935987.1">
    <property type="nucleotide sequence ID" value="NZ_FUWJ01000006.1"/>
</dbReference>
<dbReference type="InterPro" id="IPR022254">
    <property type="entry name" value="DUF3775"/>
</dbReference>
<evidence type="ECO:0000313" key="1">
    <source>
        <dbReference type="EMBL" id="SKA22538.1"/>
    </source>
</evidence>
<reference evidence="2" key="1">
    <citation type="submission" date="2017-02" db="EMBL/GenBank/DDBJ databases">
        <authorList>
            <person name="Varghese N."/>
            <person name="Submissions S."/>
        </authorList>
    </citation>
    <scope>NUCLEOTIDE SEQUENCE [LARGE SCALE GENOMIC DNA]</scope>
    <source>
        <strain evidence="2">ATCC 27094</strain>
    </source>
</reference>